<evidence type="ECO:0000313" key="1">
    <source>
        <dbReference type="EMBL" id="GAA2141017.1"/>
    </source>
</evidence>
<dbReference type="InterPro" id="IPR019933">
    <property type="entry name" value="DivIVA_domain"/>
</dbReference>
<evidence type="ECO:0000313" key="2">
    <source>
        <dbReference type="Proteomes" id="UP001500102"/>
    </source>
</evidence>
<dbReference type="NCBIfam" id="TIGR03544">
    <property type="entry name" value="DivI1A_domain"/>
    <property type="match status" value="1"/>
</dbReference>
<dbReference type="Proteomes" id="UP001500102">
    <property type="component" value="Unassembled WGS sequence"/>
</dbReference>
<accession>A0ABP5L6C4</accession>
<gene>
    <name evidence="1" type="ORF">GCM10009825_29150</name>
</gene>
<sequence>MSLFLVFLAIALIGVAILLGTGLAPKIFRRDTAGGADVPFEDGFDEPVASLPPVLLPDRAAATDIDHLRFAVGLRGYRMDQVDQVLDDLRDQITVKDQKIEALGEELERLRRPTEQRP</sequence>
<dbReference type="Gene3D" id="6.10.250.660">
    <property type="match status" value="1"/>
</dbReference>
<dbReference type="RefSeq" id="WP_344367186.1">
    <property type="nucleotide sequence ID" value="NZ_BAAAQB010000038.1"/>
</dbReference>
<name>A0ABP5L6C4_9MICC</name>
<evidence type="ECO:0008006" key="3">
    <source>
        <dbReference type="Google" id="ProtNLM"/>
    </source>
</evidence>
<dbReference type="EMBL" id="BAAAQB010000038">
    <property type="protein sequence ID" value="GAA2141017.1"/>
    <property type="molecule type" value="Genomic_DNA"/>
</dbReference>
<organism evidence="1 2">
    <name type="scientific">Arthrobacter humicola</name>
    <dbReference type="NCBI Taxonomy" id="409291"/>
    <lineage>
        <taxon>Bacteria</taxon>
        <taxon>Bacillati</taxon>
        <taxon>Actinomycetota</taxon>
        <taxon>Actinomycetes</taxon>
        <taxon>Micrococcales</taxon>
        <taxon>Micrococcaceae</taxon>
        <taxon>Arthrobacter</taxon>
    </lineage>
</organism>
<comment type="caution">
    <text evidence="1">The sequence shown here is derived from an EMBL/GenBank/DDBJ whole genome shotgun (WGS) entry which is preliminary data.</text>
</comment>
<reference evidence="2" key="1">
    <citation type="journal article" date="2019" name="Int. J. Syst. Evol. Microbiol.">
        <title>The Global Catalogue of Microorganisms (GCM) 10K type strain sequencing project: providing services to taxonomists for standard genome sequencing and annotation.</title>
        <authorList>
            <consortium name="The Broad Institute Genomics Platform"/>
            <consortium name="The Broad Institute Genome Sequencing Center for Infectious Disease"/>
            <person name="Wu L."/>
            <person name="Ma J."/>
        </authorList>
    </citation>
    <scope>NUCLEOTIDE SEQUENCE [LARGE SCALE GENOMIC DNA]</scope>
    <source>
        <strain evidence="2">JCM 15921</strain>
    </source>
</reference>
<protein>
    <recommendedName>
        <fullName evidence="3">DivIVA domain-containing protein</fullName>
    </recommendedName>
</protein>
<keyword evidence="2" id="KW-1185">Reference proteome</keyword>
<proteinExistence type="predicted"/>